<evidence type="ECO:0000313" key="4">
    <source>
        <dbReference type="EMBL" id="MBW7452474.1"/>
    </source>
</evidence>
<gene>
    <name evidence="4" type="ORF">K0U00_00275</name>
</gene>
<feature type="repeat" description="ANK" evidence="3">
    <location>
        <begin position="259"/>
        <end position="291"/>
    </location>
</feature>
<keyword evidence="5" id="KW-1185">Reference proteome</keyword>
<dbReference type="SUPFAM" id="SSF48403">
    <property type="entry name" value="Ankyrin repeat"/>
    <property type="match status" value="2"/>
</dbReference>
<evidence type="ECO:0000256" key="2">
    <source>
        <dbReference type="ARBA" id="ARBA00023043"/>
    </source>
</evidence>
<feature type="repeat" description="ANK" evidence="3">
    <location>
        <begin position="327"/>
        <end position="359"/>
    </location>
</feature>
<evidence type="ECO:0000313" key="5">
    <source>
        <dbReference type="Proteomes" id="UP001519887"/>
    </source>
</evidence>
<organism evidence="4 5">
    <name type="scientific">Paenibacillus sepulcri</name>
    <dbReference type="NCBI Taxonomy" id="359917"/>
    <lineage>
        <taxon>Bacteria</taxon>
        <taxon>Bacillati</taxon>
        <taxon>Bacillota</taxon>
        <taxon>Bacilli</taxon>
        <taxon>Bacillales</taxon>
        <taxon>Paenibacillaceae</taxon>
        <taxon>Paenibacillus</taxon>
    </lineage>
</organism>
<dbReference type="PROSITE" id="PS50297">
    <property type="entry name" value="ANK_REP_REGION"/>
    <property type="match status" value="6"/>
</dbReference>
<dbReference type="SMART" id="SM00248">
    <property type="entry name" value="ANK"/>
    <property type="match status" value="9"/>
</dbReference>
<dbReference type="InterPro" id="IPR036770">
    <property type="entry name" value="Ankyrin_rpt-contain_sf"/>
</dbReference>
<dbReference type="Pfam" id="PF00023">
    <property type="entry name" value="Ank"/>
    <property type="match status" value="1"/>
</dbReference>
<keyword evidence="1" id="KW-0677">Repeat</keyword>
<accession>A0ABS7BUZ9</accession>
<dbReference type="PROSITE" id="PS50088">
    <property type="entry name" value="ANK_REPEAT"/>
    <property type="match status" value="7"/>
</dbReference>
<evidence type="ECO:0000256" key="3">
    <source>
        <dbReference type="PROSITE-ProRule" id="PRU00023"/>
    </source>
</evidence>
<dbReference type="RefSeq" id="WP_210044405.1">
    <property type="nucleotide sequence ID" value="NZ_JBHLVU010000004.1"/>
</dbReference>
<evidence type="ECO:0000256" key="1">
    <source>
        <dbReference type="ARBA" id="ARBA00022737"/>
    </source>
</evidence>
<dbReference type="InterPro" id="IPR002110">
    <property type="entry name" value="Ankyrin_rpt"/>
</dbReference>
<dbReference type="Proteomes" id="UP001519887">
    <property type="component" value="Unassembled WGS sequence"/>
</dbReference>
<protein>
    <submittedName>
        <fullName evidence="4">Ankyrin repeat domain-containing protein</fullName>
    </submittedName>
</protein>
<dbReference type="EMBL" id="JAHZIK010000002">
    <property type="protein sequence ID" value="MBW7452474.1"/>
    <property type="molecule type" value="Genomic_DNA"/>
</dbReference>
<keyword evidence="2 3" id="KW-0040">ANK repeat</keyword>
<dbReference type="Gene3D" id="1.25.40.20">
    <property type="entry name" value="Ankyrin repeat-containing domain"/>
    <property type="match status" value="5"/>
</dbReference>
<feature type="repeat" description="ANK" evidence="3">
    <location>
        <begin position="383"/>
        <end position="412"/>
    </location>
</feature>
<feature type="repeat" description="ANK" evidence="3">
    <location>
        <begin position="481"/>
        <end position="513"/>
    </location>
</feature>
<dbReference type="Pfam" id="PF12796">
    <property type="entry name" value="Ank_2"/>
    <property type="match status" value="4"/>
</dbReference>
<feature type="repeat" description="ANK" evidence="3">
    <location>
        <begin position="447"/>
        <end position="479"/>
    </location>
</feature>
<sequence length="539" mass="59350">MESKKIFRGFDLTAIEESKRETIIHSMLGDTAALEALLRNDAGLANCTWGYFTPLHFAVRSGNTESVKLLLEYGADVTKHTQILGWQDDPLTKAKDRGYQQIVDILEQHLAQNFQTSPAGNKIASWIKEGQRENVLRELDHSPELVRSGDERGNTPLHWAVLTRQIGLIEDLLRRGADIQAKRSDGAMPIHLAIHGDYWFRAARDLSEQAMRNQWFLVGFLVACGAEYDIWAASTVGDSVRVASLLHTDPKLVNAKNSVDRRPLSYAAKYGNANTVKLLLDQGADPNAEERDAPQGSALWAAVAGNHEECARLLLERGADPNSSVESGANPVSIAMSNGNDLLMKLLYTYGASVNLDAACWMERIDLVGEILKANPSLINAGGDYGPLCMAAGSGHTDIVRMLIRGGADLNAPWYANNFMGYAIDSGLEMVRLLLESGADANNANWVGVSYLHKAAWLGNLEFAKLLIEFGAELNVVDEESQSTPLGWAAKYGKTELVRFLLDKGANPRLPEHEKWAQPLEWAERRGHKDIITLLSQLN</sequence>
<comment type="caution">
    <text evidence="4">The sequence shown here is derived from an EMBL/GenBank/DDBJ whole genome shotgun (WGS) entry which is preliminary data.</text>
</comment>
<dbReference type="PRINTS" id="PR01415">
    <property type="entry name" value="ANKYRIN"/>
</dbReference>
<feature type="repeat" description="ANK" evidence="3">
    <location>
        <begin position="152"/>
        <end position="184"/>
    </location>
</feature>
<dbReference type="PANTHER" id="PTHR24198">
    <property type="entry name" value="ANKYRIN REPEAT AND PROTEIN KINASE DOMAIN-CONTAINING PROTEIN"/>
    <property type="match status" value="1"/>
</dbReference>
<dbReference type="PANTHER" id="PTHR24198:SF165">
    <property type="entry name" value="ANKYRIN REPEAT-CONTAINING PROTEIN-RELATED"/>
    <property type="match status" value="1"/>
</dbReference>
<name>A0ABS7BUZ9_9BACL</name>
<proteinExistence type="predicted"/>
<feature type="repeat" description="ANK" evidence="3">
    <location>
        <begin position="50"/>
        <end position="82"/>
    </location>
</feature>
<reference evidence="4 5" key="1">
    <citation type="submission" date="2021-07" db="EMBL/GenBank/DDBJ databases">
        <title>Paenibacillus radiodurans sp. nov., isolated from the southeastern edge of Tengger Desert.</title>
        <authorList>
            <person name="Zhang G."/>
        </authorList>
    </citation>
    <scope>NUCLEOTIDE SEQUENCE [LARGE SCALE GENOMIC DNA]</scope>
    <source>
        <strain evidence="4 5">CCM 7311</strain>
    </source>
</reference>